<dbReference type="EMBL" id="JAGYPG010000004">
    <property type="protein sequence ID" value="MBS4197358.1"/>
    <property type="molecule type" value="Genomic_DNA"/>
</dbReference>
<name>A0A942YHK3_9BACI</name>
<comment type="caution">
    <text evidence="2">The sequence shown here is derived from an EMBL/GenBank/DDBJ whole genome shotgun (WGS) entry which is preliminary data.</text>
</comment>
<feature type="transmembrane region" description="Helical" evidence="1">
    <location>
        <begin position="85"/>
        <end position="103"/>
    </location>
</feature>
<evidence type="ECO:0000313" key="3">
    <source>
        <dbReference type="Proteomes" id="UP000681414"/>
    </source>
</evidence>
<dbReference type="Proteomes" id="UP000681414">
    <property type="component" value="Unassembled WGS sequence"/>
</dbReference>
<organism evidence="2 3">
    <name type="scientific">Lederbergia citri</name>
    <dbReference type="NCBI Taxonomy" id="2833580"/>
    <lineage>
        <taxon>Bacteria</taxon>
        <taxon>Bacillati</taxon>
        <taxon>Bacillota</taxon>
        <taxon>Bacilli</taxon>
        <taxon>Bacillales</taxon>
        <taxon>Bacillaceae</taxon>
        <taxon>Lederbergia</taxon>
    </lineage>
</organism>
<feature type="transmembrane region" description="Helical" evidence="1">
    <location>
        <begin position="351"/>
        <end position="369"/>
    </location>
</feature>
<feature type="transmembrane region" description="Helical" evidence="1">
    <location>
        <begin position="61"/>
        <end position="79"/>
    </location>
</feature>
<sequence length="484" mass="56899">MEIKIEKIDWLFFIMCFLVGVIAEEAFFRYQIGISYIVFIVVFYIIFYYRFRTYSFTHQRIGYLILISIWLLAIGYYLYDTTLFYMLNIVIIPALVIIHLSLITSREKTEWSNVRFIFYSVRRVFDGLKYSAIFTKYLSGKFKKSVNKKHYDVWVKVLIGLIISVPLLFIILNLLISADTQFEKLISNIPSLFTFNGEYVFRIIIILICTFGFFGFMENLWQKNTNIERKEIKPISMDGIITITILLLLDVVYILFVAIQFKYFFSGTLDEGYTYAEYARRGFFELLFVTLINLTVTTGVIQFMNKIRGFLKGAIRIALTILVLSSGVLLVSAFMRLTMYEDAYGFTFTRVLAHSFMIFLMVILAYTLIKIWLEKLSLFHFYFIASLIYYVGLNVVNIDKFVVERNIERYDQTGKIDTLYLSSFSSAGRLGLIEIYIKNPNEPDLEHLLKLLKTELRPTDSWQSQNYTRNKAYEKLMELDFSSK</sequence>
<dbReference type="InterPro" id="IPR025291">
    <property type="entry name" value="DUF4153"/>
</dbReference>
<keyword evidence="1" id="KW-0812">Transmembrane</keyword>
<evidence type="ECO:0000313" key="2">
    <source>
        <dbReference type="EMBL" id="MBS4197358.1"/>
    </source>
</evidence>
<accession>A0A942YHK3</accession>
<feature type="transmembrane region" description="Helical" evidence="1">
    <location>
        <begin position="7"/>
        <end position="23"/>
    </location>
</feature>
<feature type="transmembrane region" description="Helical" evidence="1">
    <location>
        <begin position="240"/>
        <end position="263"/>
    </location>
</feature>
<dbReference type="RefSeq" id="WP_213126590.1">
    <property type="nucleotide sequence ID" value="NZ_JAGYPG010000004.1"/>
</dbReference>
<reference evidence="2 3" key="1">
    <citation type="submission" date="2021-05" db="EMBL/GenBank/DDBJ databases">
        <title>Novel Bacillus species.</title>
        <authorList>
            <person name="Liu G."/>
        </authorList>
    </citation>
    <scope>NUCLEOTIDE SEQUENCE [LARGE SCALE GENOMIC DNA]</scope>
    <source>
        <strain evidence="3">FJAT-49780</strain>
    </source>
</reference>
<dbReference type="AlphaFoldDB" id="A0A942YHK3"/>
<protein>
    <submittedName>
        <fullName evidence="2">DUF4173 domain-containing protein</fullName>
    </submittedName>
</protein>
<dbReference type="Pfam" id="PF13687">
    <property type="entry name" value="DUF4153"/>
    <property type="match status" value="1"/>
</dbReference>
<feature type="transmembrane region" description="Helical" evidence="1">
    <location>
        <begin position="29"/>
        <end position="49"/>
    </location>
</feature>
<feature type="transmembrane region" description="Helical" evidence="1">
    <location>
        <begin position="376"/>
        <end position="396"/>
    </location>
</feature>
<keyword evidence="1" id="KW-1133">Transmembrane helix</keyword>
<keyword evidence="1" id="KW-0472">Membrane</keyword>
<keyword evidence="3" id="KW-1185">Reference proteome</keyword>
<feature type="transmembrane region" description="Helical" evidence="1">
    <location>
        <begin position="199"/>
        <end position="220"/>
    </location>
</feature>
<feature type="transmembrane region" description="Helical" evidence="1">
    <location>
        <begin position="153"/>
        <end position="176"/>
    </location>
</feature>
<feature type="transmembrane region" description="Helical" evidence="1">
    <location>
        <begin position="317"/>
        <end position="339"/>
    </location>
</feature>
<evidence type="ECO:0000256" key="1">
    <source>
        <dbReference type="SAM" id="Phobius"/>
    </source>
</evidence>
<feature type="transmembrane region" description="Helical" evidence="1">
    <location>
        <begin position="283"/>
        <end position="305"/>
    </location>
</feature>
<proteinExistence type="predicted"/>
<gene>
    <name evidence="2" type="ORF">KHA97_20140</name>
</gene>